<dbReference type="AlphaFoldDB" id="A0A940XBK8"/>
<dbReference type="PROSITE" id="PS51257">
    <property type="entry name" value="PROKAR_LIPOPROTEIN"/>
    <property type="match status" value="1"/>
</dbReference>
<organism evidence="1 2">
    <name type="scientific">Flavobacterium geliluteum</name>
    <dbReference type="NCBI Taxonomy" id="2816120"/>
    <lineage>
        <taxon>Bacteria</taxon>
        <taxon>Pseudomonadati</taxon>
        <taxon>Bacteroidota</taxon>
        <taxon>Flavobacteriia</taxon>
        <taxon>Flavobacteriales</taxon>
        <taxon>Flavobacteriaceae</taxon>
        <taxon>Flavobacterium</taxon>
    </lineage>
</organism>
<evidence type="ECO:0008006" key="3">
    <source>
        <dbReference type="Google" id="ProtNLM"/>
    </source>
</evidence>
<sequence>MKRLLLILIVIFISCKDSDKIVVKKEKVVDDFHDVEWIERKEFKPFFTSDKIDHYYLKISDNSLLNVLKGDTIVKDQRKLSMILSGYYPDSISRPNFEYDLLRYNFVKTELSNEKKKEVEKIFTQKDSIQMTFSGCIPMYRDIFVFKTNDSITGIAKVCFGCGVAHFYGTKVDTEGFGIRSELKKLEKIIR</sequence>
<evidence type="ECO:0000313" key="2">
    <source>
        <dbReference type="Proteomes" id="UP000675047"/>
    </source>
</evidence>
<protein>
    <recommendedName>
        <fullName evidence="3">Lipoprotein</fullName>
    </recommendedName>
</protein>
<dbReference type="RefSeq" id="WP_210667455.1">
    <property type="nucleotide sequence ID" value="NZ_JAGFBV010000028.1"/>
</dbReference>
<keyword evidence="2" id="KW-1185">Reference proteome</keyword>
<dbReference type="Proteomes" id="UP000675047">
    <property type="component" value="Unassembled WGS sequence"/>
</dbReference>
<evidence type="ECO:0000313" key="1">
    <source>
        <dbReference type="EMBL" id="MBP4139487.1"/>
    </source>
</evidence>
<comment type="caution">
    <text evidence="1">The sequence shown here is derived from an EMBL/GenBank/DDBJ whole genome shotgun (WGS) entry which is preliminary data.</text>
</comment>
<dbReference type="EMBL" id="JAGFBV010000028">
    <property type="protein sequence ID" value="MBP4139487.1"/>
    <property type="molecule type" value="Genomic_DNA"/>
</dbReference>
<gene>
    <name evidence="1" type="ORF">J3495_15525</name>
</gene>
<name>A0A940XBK8_9FLAO</name>
<accession>A0A940XBK8</accession>
<reference evidence="1 2" key="1">
    <citation type="submission" date="2021-03" db="EMBL/GenBank/DDBJ databases">
        <title>Flavobacterium Flabelliformis Sp. Nov. And Flavobacterium Geliluteum Sp. Nov., Two Novel Multidrug Resistant Psychrophilic Species Isolated From Antarctica.</title>
        <authorList>
            <person name="Kralova S."/>
            <person name="Busse H.J."/>
            <person name="Bezdicek M."/>
            <person name="Nykrynova M."/>
            <person name="Kroupova E."/>
            <person name="Krsek D."/>
            <person name="Sedlacek I."/>
        </authorList>
    </citation>
    <scope>NUCLEOTIDE SEQUENCE [LARGE SCALE GENOMIC DNA]</scope>
    <source>
        <strain evidence="1 2">P7388</strain>
    </source>
</reference>
<proteinExistence type="predicted"/>